<keyword evidence="2" id="KW-0210">Decarboxylase</keyword>
<accession>A0ABX1FDY5</accession>
<dbReference type="PANTHER" id="PTHR46101:SF18">
    <property type="entry name" value="HISTIDINE DECARBOXYLASE"/>
    <property type="match status" value="1"/>
</dbReference>
<keyword evidence="2" id="KW-0456">Lyase</keyword>
<dbReference type="SUPFAM" id="SSF53383">
    <property type="entry name" value="PLP-dependent transferases"/>
    <property type="match status" value="1"/>
</dbReference>
<name>A0ABX1FDY5_9PSEU</name>
<reference evidence="4 5" key="1">
    <citation type="submission" date="2019-08" db="EMBL/GenBank/DDBJ databases">
        <title>Lentzea from Indian Himalayas.</title>
        <authorList>
            <person name="Mandal S."/>
            <person name="Mallick Gupta A."/>
            <person name="Maiti P.K."/>
            <person name="Sarkar J."/>
            <person name="Mandal S."/>
        </authorList>
    </citation>
    <scope>NUCLEOTIDE SEQUENCE [LARGE SCALE GENOMIC DNA]</scope>
    <source>
        <strain evidence="4 5">PSKA42</strain>
    </source>
</reference>
<evidence type="ECO:0000256" key="1">
    <source>
        <dbReference type="ARBA" id="ARBA00009533"/>
    </source>
</evidence>
<evidence type="ECO:0000256" key="3">
    <source>
        <dbReference type="SAM" id="MobiDB-lite"/>
    </source>
</evidence>
<dbReference type="EMBL" id="VSRL01000022">
    <property type="protein sequence ID" value="NKE56936.1"/>
    <property type="molecule type" value="Genomic_DNA"/>
</dbReference>
<dbReference type="Gene3D" id="3.40.640.10">
    <property type="entry name" value="Type I PLP-dependent aspartate aminotransferase-like (Major domain)"/>
    <property type="match status" value="1"/>
</dbReference>
<dbReference type="Proteomes" id="UP001515943">
    <property type="component" value="Unassembled WGS sequence"/>
</dbReference>
<dbReference type="InterPro" id="IPR051151">
    <property type="entry name" value="Group_II_Decarboxylase"/>
</dbReference>
<dbReference type="InterPro" id="IPR015421">
    <property type="entry name" value="PyrdxlP-dep_Trfase_major"/>
</dbReference>
<dbReference type="RefSeq" id="WP_167972134.1">
    <property type="nucleotide sequence ID" value="NZ_VSRL01000022.1"/>
</dbReference>
<dbReference type="PANTHER" id="PTHR46101">
    <property type="match status" value="1"/>
</dbReference>
<sequence length="589" mass="66494">MTQLEGREELQALEMFWEEVSIPMQDVWNPIPPAAPDPKQFALGERGLSPAARVNALNTLAAYLDHKRDHMLGYQVTEDMNGYQEDLSRFLKHHLNNLGDPFQVGGYKVNTKVVEQAVLNYFAKLWHGEPYNQTNKESCWGYVLSMGSTEGNMYALWNARDYLAGRLLIIDEETSGTHTYDQPVPDPHNPNAYKPVVFYSEDTHYSFAKAVRVLDLRTFGEYGREHEREYKNPLGGSWPDEVPSEPGPDNKPSTYGSGRIDIGKLKVLVDYFAGKGHPIIVSLNFGSTFKGALDDVQKVCDTLLPVFVKHKLHEREVTYTNGKKHKRRGFWIHVDGALGAGYIPFLRMAADEDKYEFKPDSEIPKFDFGIKSKSGNITKDMVSSIALSGHKWMGAPFPTGVFMTKVKYQMQPPDKPEYIGSLDTTFAGSRNGFSPIVLWDHLAKHPHDRQVSLITHSHRMAAYLEQQLTRLEEYWIKKHNKEKGFLQVARSPLAITVRFRKPNARIVAKWSLSTVTMLMTPGNPETRAEIAHVFLMSSATQDKIDAFIADLHAPDAFNPNVKEPFAAPTQTFDGITLEAVNPFGDRGFA</sequence>
<protein>
    <submittedName>
        <fullName evidence="4">Histidine decarboxylase</fullName>
    </submittedName>
</protein>
<evidence type="ECO:0000313" key="5">
    <source>
        <dbReference type="Proteomes" id="UP001515943"/>
    </source>
</evidence>
<organism evidence="4 5">
    <name type="scientific">Lentzea indica</name>
    <dbReference type="NCBI Taxonomy" id="2604800"/>
    <lineage>
        <taxon>Bacteria</taxon>
        <taxon>Bacillati</taxon>
        <taxon>Actinomycetota</taxon>
        <taxon>Actinomycetes</taxon>
        <taxon>Pseudonocardiales</taxon>
        <taxon>Pseudonocardiaceae</taxon>
        <taxon>Lentzea</taxon>
    </lineage>
</organism>
<evidence type="ECO:0000256" key="2">
    <source>
        <dbReference type="ARBA" id="ARBA00022793"/>
    </source>
</evidence>
<dbReference type="InterPro" id="IPR015424">
    <property type="entry name" value="PyrdxlP-dep_Trfase"/>
</dbReference>
<feature type="region of interest" description="Disordered" evidence="3">
    <location>
        <begin position="230"/>
        <end position="256"/>
    </location>
</feature>
<proteinExistence type="inferred from homology"/>
<comment type="similarity">
    <text evidence="1">Belongs to the group II decarboxylase family.</text>
</comment>
<comment type="caution">
    <text evidence="4">The sequence shown here is derived from an EMBL/GenBank/DDBJ whole genome shotgun (WGS) entry which is preliminary data.</text>
</comment>
<evidence type="ECO:0000313" key="4">
    <source>
        <dbReference type="EMBL" id="NKE56936.1"/>
    </source>
</evidence>
<keyword evidence="5" id="KW-1185">Reference proteome</keyword>
<gene>
    <name evidence="4" type="ORF">FXN61_08840</name>
</gene>